<keyword evidence="7" id="KW-1185">Reference proteome</keyword>
<dbReference type="PANTHER" id="PTHR43537">
    <property type="entry name" value="TRANSCRIPTIONAL REGULATOR, GNTR FAMILY"/>
    <property type="match status" value="1"/>
</dbReference>
<keyword evidence="1" id="KW-0805">Transcription regulation</keyword>
<dbReference type="Pfam" id="PF00392">
    <property type="entry name" value="GntR"/>
    <property type="match status" value="1"/>
</dbReference>
<evidence type="ECO:0000256" key="2">
    <source>
        <dbReference type="ARBA" id="ARBA00023125"/>
    </source>
</evidence>
<dbReference type="CDD" id="cd07377">
    <property type="entry name" value="WHTH_GntR"/>
    <property type="match status" value="1"/>
</dbReference>
<dbReference type="SUPFAM" id="SSF48008">
    <property type="entry name" value="GntR ligand-binding domain-like"/>
    <property type="match status" value="1"/>
</dbReference>
<protein>
    <submittedName>
        <fullName evidence="6">FCD domain-containing protein</fullName>
    </submittedName>
</protein>
<proteinExistence type="predicted"/>
<evidence type="ECO:0000256" key="1">
    <source>
        <dbReference type="ARBA" id="ARBA00023015"/>
    </source>
</evidence>
<dbReference type="PROSITE" id="PS50949">
    <property type="entry name" value="HTH_GNTR"/>
    <property type="match status" value="1"/>
</dbReference>
<dbReference type="Pfam" id="PF07729">
    <property type="entry name" value="FCD"/>
    <property type="match status" value="1"/>
</dbReference>
<evidence type="ECO:0000313" key="6">
    <source>
        <dbReference type="EMBL" id="MTH76875.1"/>
    </source>
</evidence>
<comment type="caution">
    <text evidence="6">The sequence shown here is derived from an EMBL/GenBank/DDBJ whole genome shotgun (WGS) entry which is preliminary data.</text>
</comment>
<dbReference type="Proteomes" id="UP000478183">
    <property type="component" value="Unassembled WGS sequence"/>
</dbReference>
<organism evidence="6 7">
    <name type="scientific">Paracoccus aestuariivivens</name>
    <dbReference type="NCBI Taxonomy" id="1820333"/>
    <lineage>
        <taxon>Bacteria</taxon>
        <taxon>Pseudomonadati</taxon>
        <taxon>Pseudomonadota</taxon>
        <taxon>Alphaproteobacteria</taxon>
        <taxon>Rhodobacterales</taxon>
        <taxon>Paracoccaceae</taxon>
        <taxon>Paracoccus</taxon>
    </lineage>
</organism>
<gene>
    <name evidence="6" type="ORF">GL286_03935</name>
</gene>
<dbReference type="Gene3D" id="1.10.10.10">
    <property type="entry name" value="Winged helix-like DNA-binding domain superfamily/Winged helix DNA-binding domain"/>
    <property type="match status" value="1"/>
</dbReference>
<dbReference type="AlphaFoldDB" id="A0A6L6J6T9"/>
<evidence type="ECO:0000313" key="7">
    <source>
        <dbReference type="Proteomes" id="UP000478183"/>
    </source>
</evidence>
<dbReference type="InterPro" id="IPR036388">
    <property type="entry name" value="WH-like_DNA-bd_sf"/>
</dbReference>
<evidence type="ECO:0000256" key="3">
    <source>
        <dbReference type="ARBA" id="ARBA00023163"/>
    </source>
</evidence>
<dbReference type="GO" id="GO:0003700">
    <property type="term" value="F:DNA-binding transcription factor activity"/>
    <property type="evidence" value="ECO:0007669"/>
    <property type="project" value="InterPro"/>
</dbReference>
<name>A0A6L6J6T9_9RHOB</name>
<dbReference type="SUPFAM" id="SSF46785">
    <property type="entry name" value="Winged helix' DNA-binding domain"/>
    <property type="match status" value="1"/>
</dbReference>
<dbReference type="OrthoDB" id="8638122at2"/>
<dbReference type="InterPro" id="IPR036390">
    <property type="entry name" value="WH_DNA-bd_sf"/>
</dbReference>
<keyword evidence="3" id="KW-0804">Transcription</keyword>
<reference evidence="6 7" key="1">
    <citation type="submission" date="2019-11" db="EMBL/GenBank/DDBJ databases">
        <authorList>
            <person name="Dong K."/>
        </authorList>
    </citation>
    <scope>NUCLEOTIDE SEQUENCE [LARGE SCALE GENOMIC DNA]</scope>
    <source>
        <strain evidence="6 7">NBRC 111993</strain>
    </source>
</reference>
<dbReference type="InterPro" id="IPR011711">
    <property type="entry name" value="GntR_C"/>
</dbReference>
<feature type="compositionally biased region" description="Polar residues" evidence="4">
    <location>
        <begin position="1"/>
        <end position="10"/>
    </location>
</feature>
<dbReference type="InterPro" id="IPR000524">
    <property type="entry name" value="Tscrpt_reg_HTH_GntR"/>
</dbReference>
<evidence type="ECO:0000256" key="4">
    <source>
        <dbReference type="SAM" id="MobiDB-lite"/>
    </source>
</evidence>
<dbReference type="InterPro" id="IPR008920">
    <property type="entry name" value="TF_FadR/GntR_C"/>
</dbReference>
<dbReference type="EMBL" id="WMIE01000001">
    <property type="protein sequence ID" value="MTH76875.1"/>
    <property type="molecule type" value="Genomic_DNA"/>
</dbReference>
<evidence type="ECO:0000259" key="5">
    <source>
        <dbReference type="PROSITE" id="PS50949"/>
    </source>
</evidence>
<feature type="domain" description="HTH gntR-type" evidence="5">
    <location>
        <begin position="21"/>
        <end position="88"/>
    </location>
</feature>
<dbReference type="GO" id="GO:0003677">
    <property type="term" value="F:DNA binding"/>
    <property type="evidence" value="ECO:0007669"/>
    <property type="project" value="UniProtKB-KW"/>
</dbReference>
<keyword evidence="2" id="KW-0238">DNA-binding</keyword>
<dbReference type="RefSeq" id="WP_155094210.1">
    <property type="nucleotide sequence ID" value="NZ_WMIE01000001.1"/>
</dbReference>
<feature type="region of interest" description="Disordered" evidence="4">
    <location>
        <begin position="1"/>
        <end position="22"/>
    </location>
</feature>
<dbReference type="SMART" id="SM00345">
    <property type="entry name" value="HTH_GNTR"/>
    <property type="match status" value="1"/>
</dbReference>
<dbReference type="SMART" id="SM00895">
    <property type="entry name" value="FCD"/>
    <property type="match status" value="1"/>
</dbReference>
<dbReference type="Gene3D" id="1.20.120.530">
    <property type="entry name" value="GntR ligand-binding domain-like"/>
    <property type="match status" value="1"/>
</dbReference>
<sequence>MTHSIISTFSLADPAPNPGQGGTVQRVYEDLRQRIISFDLPPDMTLARNDLTEEYGVSLTPLREALQKLHLEGLVRIYPQSRTVVTRIDIPQIYEAHFLRVSLECEVARNLALARDEQLVTRARSIIRMQEAVALDPDQVSMFQELDEVFHNTLFAALGRGALHRMIRERSGHLERARRLHNAQGRVGSIIAGHSSVIDAIAAGDADGAVIAMRGHLGGTISQIEQLKIRHPDYFS</sequence>
<accession>A0A6L6J6T9</accession>
<dbReference type="PANTHER" id="PTHR43537:SF45">
    <property type="entry name" value="GNTR FAMILY REGULATORY PROTEIN"/>
    <property type="match status" value="1"/>
</dbReference>